<evidence type="ECO:0008006" key="3">
    <source>
        <dbReference type="Google" id="ProtNLM"/>
    </source>
</evidence>
<proteinExistence type="predicted"/>
<organism evidence="1 2">
    <name type="scientific">Pseudoduganella armeniaca</name>
    <dbReference type="NCBI Taxonomy" id="2072590"/>
    <lineage>
        <taxon>Bacteria</taxon>
        <taxon>Pseudomonadati</taxon>
        <taxon>Pseudomonadota</taxon>
        <taxon>Betaproteobacteria</taxon>
        <taxon>Burkholderiales</taxon>
        <taxon>Oxalobacteraceae</taxon>
        <taxon>Telluria group</taxon>
        <taxon>Pseudoduganella</taxon>
    </lineage>
</organism>
<dbReference type="Proteomes" id="UP000240505">
    <property type="component" value="Chromosome"/>
</dbReference>
<reference evidence="1 2" key="1">
    <citation type="submission" date="2018-03" db="EMBL/GenBank/DDBJ databases">
        <title>Massilia armeniaca sp. nov., isolated from desert soil.</title>
        <authorList>
            <person name="Huang H."/>
            <person name="Ren M."/>
        </authorList>
    </citation>
    <scope>NUCLEOTIDE SEQUENCE [LARGE SCALE GENOMIC DNA]</scope>
    <source>
        <strain evidence="1 2">ZMN-3</strain>
    </source>
</reference>
<protein>
    <recommendedName>
        <fullName evidence="3">Formate dehydrogenase</fullName>
    </recommendedName>
</protein>
<dbReference type="InterPro" id="IPR006311">
    <property type="entry name" value="TAT_signal"/>
</dbReference>
<keyword evidence="2" id="KW-1185">Reference proteome</keyword>
<dbReference type="EMBL" id="CP028324">
    <property type="protein sequence ID" value="AVR96382.1"/>
    <property type="molecule type" value="Genomic_DNA"/>
</dbReference>
<dbReference type="InterPro" id="IPR014177">
    <property type="entry name" value="Formate_DH_TAT-contain"/>
</dbReference>
<accession>A0A2R4C9Z6</accession>
<dbReference type="KEGG" id="masz:C9I28_12210"/>
<dbReference type="PROSITE" id="PS51318">
    <property type="entry name" value="TAT"/>
    <property type="match status" value="1"/>
</dbReference>
<gene>
    <name evidence="1" type="ORF">C9I28_12210</name>
</gene>
<dbReference type="RefSeq" id="WP_107141729.1">
    <property type="nucleotide sequence ID" value="NZ_CP028324.1"/>
</dbReference>
<dbReference type="PIRSF" id="PIRSF036704">
    <property type="entry name" value="UCP036704"/>
    <property type="match status" value="1"/>
</dbReference>
<name>A0A2R4C9Z6_9BURK</name>
<dbReference type="AlphaFoldDB" id="A0A2R4C9Z6"/>
<sequence>MSTQPKPTRRSFFAGLGAVAAAGVAVKLAGKPAEPVAAEPALAEPEGSGYRLSEHVKKYYRTTRI</sequence>
<evidence type="ECO:0000313" key="1">
    <source>
        <dbReference type="EMBL" id="AVR96382.1"/>
    </source>
</evidence>
<evidence type="ECO:0000313" key="2">
    <source>
        <dbReference type="Proteomes" id="UP000240505"/>
    </source>
</evidence>